<dbReference type="InterPro" id="IPR039872">
    <property type="entry name" value="KIAA0513"/>
</dbReference>
<name>A0A4X1T4I9_PIG</name>
<accession>A0A4X1T4I9</accession>
<feature type="compositionally biased region" description="Low complexity" evidence="1">
    <location>
        <begin position="34"/>
        <end position="45"/>
    </location>
</feature>
<reference evidence="2" key="2">
    <citation type="submission" date="2025-08" db="UniProtKB">
        <authorList>
            <consortium name="Ensembl"/>
        </authorList>
    </citation>
    <scope>IDENTIFICATION</scope>
</reference>
<feature type="compositionally biased region" description="Low complexity" evidence="1">
    <location>
        <begin position="72"/>
        <end position="85"/>
    </location>
</feature>
<reference evidence="2 3" key="1">
    <citation type="submission" date="2017-08" db="EMBL/GenBank/DDBJ databases">
        <title>USMARCv1.0.</title>
        <authorList>
            <person name="Hannum G.I."/>
            <person name="Koren S."/>
            <person name="Schroeder S.G."/>
            <person name="Chin S.C."/>
            <person name="Nonneman D.J."/>
            <person name="Becker S.A."/>
            <person name="Rosen B.D."/>
            <person name="Bickhart D.M."/>
            <person name="Putnam N.H."/>
            <person name="Green R.E."/>
            <person name="Tuggle C.K."/>
            <person name="Liu H."/>
            <person name="Rohrer G.A."/>
            <person name="Warr A."/>
            <person name="Hall R."/>
            <person name="Kim K."/>
            <person name="Hume D.A."/>
            <person name="Talbot R."/>
            <person name="Chow W."/>
            <person name="Howe K."/>
            <person name="Schwartz A.S."/>
            <person name="Watson M."/>
            <person name="Archibald A.L."/>
            <person name="Phillippy A.M."/>
            <person name="Smith T.P.L."/>
        </authorList>
    </citation>
    <scope>NUCLEOTIDE SEQUENCE [LARGE SCALE GENOMIC DNA]</scope>
</reference>
<dbReference type="PANTHER" id="PTHR13663">
    <property type="entry name" value="SIMILAR TO RIKEN CDNA 6430548M08"/>
    <property type="match status" value="1"/>
</dbReference>
<dbReference type="PANTHER" id="PTHR13663:SF2">
    <property type="entry name" value="SIMILAR TO RIKEN CDNA 6430548M08"/>
    <property type="match status" value="1"/>
</dbReference>
<feature type="region of interest" description="Disordered" evidence="1">
    <location>
        <begin position="1"/>
        <end position="93"/>
    </location>
</feature>
<evidence type="ECO:0000313" key="2">
    <source>
        <dbReference type="Ensembl" id="ENSSSCP00070010733.1"/>
    </source>
</evidence>
<protein>
    <submittedName>
        <fullName evidence="2">KIAA0513</fullName>
    </submittedName>
</protein>
<evidence type="ECO:0000313" key="3">
    <source>
        <dbReference type="Proteomes" id="UP000314985"/>
    </source>
</evidence>
<organism evidence="2 3">
    <name type="scientific">Sus scrofa</name>
    <name type="common">Pig</name>
    <dbReference type="NCBI Taxonomy" id="9823"/>
    <lineage>
        <taxon>Eukaryota</taxon>
        <taxon>Metazoa</taxon>
        <taxon>Chordata</taxon>
        <taxon>Craniata</taxon>
        <taxon>Vertebrata</taxon>
        <taxon>Euteleostomi</taxon>
        <taxon>Mammalia</taxon>
        <taxon>Eutheria</taxon>
        <taxon>Laurasiatheria</taxon>
        <taxon>Artiodactyla</taxon>
        <taxon>Suina</taxon>
        <taxon>Suidae</taxon>
        <taxon>Sus</taxon>
    </lineage>
</organism>
<proteinExistence type="predicted"/>
<sequence length="473" mass="52646">MEAPEVPVGSLIDFGAEPSTSSPLEAMPPKLPDGDSSPGEGASESETTESADSENDLGESPSHPAWGGYRRSSSNESFSSNQSADSAKDEEPRELREFMRRYVEKIFSGGEDLDQEEKAKFGEHCSSENGKAREWFARYVSAQRCNSKCVSEPTFYRLVQSFAVVLFECHQMDDFAPAKSLMTMCFTYYYIGKPQLLPSEAKEKPAGSIDAYLRSANSWLAEKKDIAERLLKNTSAKTENVKGFFGLETKPKGPLARRSEHTLRFWNAAFFDAVHCERRKRSPTTRGDAGEEEEKRERWCHMTQEERDDSLRFDENITFGQLGTFTHNMLAFGLNKKLCNDFLKKQAVIGNLDEGEPGAWGPRAGIPTPQGIVPALIRNVTWNVPGCLGRTYSFHVKTHVWRWDLPWQGVAGGREEPARAQVKTERGAQTLTLNMGHSGRKLLLLLNGPCFLKHTTVGRPGFGAGGGGVLRLF</sequence>
<evidence type="ECO:0000256" key="1">
    <source>
        <dbReference type="SAM" id="MobiDB-lite"/>
    </source>
</evidence>
<feature type="compositionally biased region" description="Acidic residues" evidence="1">
    <location>
        <begin position="46"/>
        <end position="57"/>
    </location>
</feature>
<gene>
    <name evidence="2" type="primary">KIAA0513</name>
</gene>
<dbReference type="Ensembl" id="ENSSSCT00070013027.1">
    <property type="protein sequence ID" value="ENSSSCP00070010733.1"/>
    <property type="gene ID" value="ENSSSCG00070006692.1"/>
</dbReference>
<dbReference type="Proteomes" id="UP000314985">
    <property type="component" value="Chromosome 6"/>
</dbReference>
<dbReference type="AlphaFoldDB" id="A0A4X1T4I9"/>